<name>A0ABN0NVL0_9BACT</name>
<dbReference type="InterPro" id="IPR018228">
    <property type="entry name" value="DNase_TatD-rel_CS"/>
</dbReference>
<proteinExistence type="inferred from homology"/>
<protein>
    <submittedName>
        <fullName evidence="4">Hydrolase, TatD family</fullName>
    </submittedName>
</protein>
<dbReference type="InterPro" id="IPR001130">
    <property type="entry name" value="TatD-like"/>
</dbReference>
<dbReference type="NCBIfam" id="TIGR00010">
    <property type="entry name" value="YchF/TatD family DNA exonuclease"/>
    <property type="match status" value="1"/>
</dbReference>
<dbReference type="PANTHER" id="PTHR46124">
    <property type="entry name" value="D-AMINOACYL-TRNA DEACYLASE"/>
    <property type="match status" value="1"/>
</dbReference>
<dbReference type="Pfam" id="PF01026">
    <property type="entry name" value="TatD_DNase"/>
    <property type="match status" value="1"/>
</dbReference>
<sequence>MALFTITARANKKNKLKEKKDKMIIDTHTHLDGEEFKEDLNEVITRAKAAGVSKVFIPAIDLNSIESIDKVCNIAPDFAFPMIGLHPEEVKADYVSVLETMKKQLLSTDKYIAVGEIGLDFYWSREFENEQLLAFEEQVKWSIETRLPLMIHCRKAQNEMVKIMRKYEKDLPGGVFHCFTGNEKEAAELLSFDNFVLGIGGVLTFKKSNLPETLKTLPLDRIVLETDAPYMAPVPLRGKRNESSFLVHIVSKLAEVYGVSEEEIAAKTNATVKRIFGFS</sequence>
<dbReference type="PROSITE" id="PS01091">
    <property type="entry name" value="TATD_3"/>
    <property type="match status" value="1"/>
</dbReference>
<keyword evidence="5" id="KW-1185">Reference proteome</keyword>
<dbReference type="PIRSF" id="PIRSF005902">
    <property type="entry name" value="DNase_TatD"/>
    <property type="match status" value="1"/>
</dbReference>
<dbReference type="PANTHER" id="PTHR46124:SF4">
    <property type="entry name" value="HYDROLASE TATD"/>
    <property type="match status" value="1"/>
</dbReference>
<evidence type="ECO:0000256" key="3">
    <source>
        <dbReference type="ARBA" id="ARBA00022801"/>
    </source>
</evidence>
<reference evidence="4 5" key="1">
    <citation type="submission" date="2013-06" db="EMBL/GenBank/DDBJ databases">
        <authorList>
            <person name="Weinstock G."/>
            <person name="Sodergren E."/>
            <person name="Lobos E.A."/>
            <person name="Fulton L."/>
            <person name="Fulton R."/>
            <person name="Courtney L."/>
            <person name="Fronick C."/>
            <person name="O'Laughlin M."/>
            <person name="Godfrey J."/>
            <person name="Wilson R.M."/>
            <person name="Miner T."/>
            <person name="Farmer C."/>
            <person name="Delehaunty K."/>
            <person name="Cordes M."/>
            <person name="Minx P."/>
            <person name="Tomlinson C."/>
            <person name="Chen J."/>
            <person name="Wollam A."/>
            <person name="Pepin K.H."/>
            <person name="Bhonagiri V."/>
            <person name="Zhang X."/>
            <person name="Warren W."/>
            <person name="Mitreva M."/>
            <person name="Mardis E.R."/>
            <person name="Wilson R.K."/>
        </authorList>
    </citation>
    <scope>NUCLEOTIDE SEQUENCE [LARGE SCALE GENOMIC DNA]</scope>
    <source>
        <strain evidence="4 5">ATCC 29426</strain>
    </source>
</reference>
<dbReference type="CDD" id="cd01310">
    <property type="entry name" value="TatD_DNAse"/>
    <property type="match status" value="1"/>
</dbReference>
<dbReference type="GO" id="GO:0016787">
    <property type="term" value="F:hydrolase activity"/>
    <property type="evidence" value="ECO:0007669"/>
    <property type="project" value="UniProtKB-KW"/>
</dbReference>
<dbReference type="SUPFAM" id="SSF51556">
    <property type="entry name" value="Metallo-dependent hydrolases"/>
    <property type="match status" value="1"/>
</dbReference>
<comment type="caution">
    <text evidence="4">The sequence shown here is derived from an EMBL/GenBank/DDBJ whole genome shotgun (WGS) entry which is preliminary data.</text>
</comment>
<dbReference type="Proteomes" id="UP000016660">
    <property type="component" value="Unassembled WGS sequence"/>
</dbReference>
<evidence type="ECO:0000313" key="5">
    <source>
        <dbReference type="Proteomes" id="UP000016660"/>
    </source>
</evidence>
<organism evidence="4 5">
    <name type="scientific">Prevotella disiens JCM 6334 = ATCC 29426</name>
    <dbReference type="NCBI Taxonomy" id="1235811"/>
    <lineage>
        <taxon>Bacteria</taxon>
        <taxon>Pseudomonadati</taxon>
        <taxon>Bacteroidota</taxon>
        <taxon>Bacteroidia</taxon>
        <taxon>Bacteroidales</taxon>
        <taxon>Prevotellaceae</taxon>
        <taxon>Prevotella</taxon>
    </lineage>
</organism>
<dbReference type="InterPro" id="IPR015991">
    <property type="entry name" value="TatD/YcfH-like"/>
</dbReference>
<comment type="similarity">
    <text evidence="1">Belongs to the metallo-dependent hydrolases superfamily. TatD-type hydrolase family.</text>
</comment>
<evidence type="ECO:0000256" key="1">
    <source>
        <dbReference type="ARBA" id="ARBA00009275"/>
    </source>
</evidence>
<evidence type="ECO:0000256" key="2">
    <source>
        <dbReference type="ARBA" id="ARBA00022723"/>
    </source>
</evidence>
<evidence type="ECO:0000313" key="4">
    <source>
        <dbReference type="EMBL" id="ERJ81126.1"/>
    </source>
</evidence>
<dbReference type="PROSITE" id="PS01137">
    <property type="entry name" value="TATD_1"/>
    <property type="match status" value="1"/>
</dbReference>
<keyword evidence="3 4" id="KW-0378">Hydrolase</keyword>
<keyword evidence="2" id="KW-0479">Metal-binding</keyword>
<dbReference type="EMBL" id="AWUY01000005">
    <property type="protein sequence ID" value="ERJ81126.1"/>
    <property type="molecule type" value="Genomic_DNA"/>
</dbReference>
<gene>
    <name evidence="4" type="ORF">HMPREF0653_00026</name>
</gene>
<accession>A0ABN0NVL0</accession>
<dbReference type="Gene3D" id="3.20.20.140">
    <property type="entry name" value="Metal-dependent hydrolases"/>
    <property type="match status" value="1"/>
</dbReference>
<dbReference type="InterPro" id="IPR032466">
    <property type="entry name" value="Metal_Hydrolase"/>
</dbReference>